<keyword evidence="2" id="KW-0732">Signal</keyword>
<feature type="signal peptide" evidence="2">
    <location>
        <begin position="1"/>
        <end position="26"/>
    </location>
</feature>
<gene>
    <name evidence="4" type="primary">LOC108012934</name>
</gene>
<sequence length="172" mass="18543">MLSTYHLAVITAVLFGFLQLQDMVVARVTGPVYRRPNATIFTPVRTHNGGYNHSTFGPGNKNYTRAVVSPTWTVPANHQPAFQASGLTAPYNRTAFVPNGWVSSNNQQQGVLPNGWIQPNQLQGQVGTPALVYGKGNGTVYSAYNQTAHGAPQSGPVVSKRPYSNPYGNLSI</sequence>
<evidence type="ECO:0000313" key="4">
    <source>
        <dbReference type="RefSeq" id="XP_016933959.3"/>
    </source>
</evidence>
<dbReference type="RefSeq" id="XP_016933959.3">
    <property type="nucleotide sequence ID" value="XM_017078470.4"/>
</dbReference>
<accession>A0AB39ZE99</accession>
<dbReference type="GeneID" id="108012934"/>
<feature type="region of interest" description="Disordered" evidence="1">
    <location>
        <begin position="149"/>
        <end position="172"/>
    </location>
</feature>
<protein>
    <recommendedName>
        <fullName evidence="5">Secreted protein</fullName>
    </recommendedName>
</protein>
<feature type="chain" id="PRO_5045353159" description="Secreted protein" evidence="2">
    <location>
        <begin position="27"/>
        <end position="172"/>
    </location>
</feature>
<dbReference type="Proteomes" id="UP001652628">
    <property type="component" value="Chromosome 3"/>
</dbReference>
<evidence type="ECO:0000313" key="3">
    <source>
        <dbReference type="Proteomes" id="UP001652628"/>
    </source>
</evidence>
<name>A0AB39ZE99_DROSZ</name>
<reference evidence="4" key="1">
    <citation type="submission" date="2025-08" db="UniProtKB">
        <authorList>
            <consortium name="RefSeq"/>
        </authorList>
    </citation>
    <scope>IDENTIFICATION</scope>
</reference>
<keyword evidence="3" id="KW-1185">Reference proteome</keyword>
<proteinExistence type="predicted"/>
<evidence type="ECO:0008006" key="5">
    <source>
        <dbReference type="Google" id="ProtNLM"/>
    </source>
</evidence>
<organism evidence="3 4">
    <name type="scientific">Drosophila suzukii</name>
    <name type="common">Spotted-wing drosophila fruit fly</name>
    <dbReference type="NCBI Taxonomy" id="28584"/>
    <lineage>
        <taxon>Eukaryota</taxon>
        <taxon>Metazoa</taxon>
        <taxon>Ecdysozoa</taxon>
        <taxon>Arthropoda</taxon>
        <taxon>Hexapoda</taxon>
        <taxon>Insecta</taxon>
        <taxon>Pterygota</taxon>
        <taxon>Neoptera</taxon>
        <taxon>Endopterygota</taxon>
        <taxon>Diptera</taxon>
        <taxon>Brachycera</taxon>
        <taxon>Muscomorpha</taxon>
        <taxon>Ephydroidea</taxon>
        <taxon>Drosophilidae</taxon>
        <taxon>Drosophila</taxon>
        <taxon>Sophophora</taxon>
    </lineage>
</organism>
<dbReference type="AlphaFoldDB" id="A0AB39ZE99"/>
<evidence type="ECO:0000256" key="2">
    <source>
        <dbReference type="SAM" id="SignalP"/>
    </source>
</evidence>
<evidence type="ECO:0000256" key="1">
    <source>
        <dbReference type="SAM" id="MobiDB-lite"/>
    </source>
</evidence>